<feature type="region of interest" description="Disordered" evidence="1">
    <location>
        <begin position="57"/>
        <end position="79"/>
    </location>
</feature>
<feature type="transmembrane region" description="Helical" evidence="2">
    <location>
        <begin position="7"/>
        <end position="29"/>
    </location>
</feature>
<gene>
    <name evidence="4" type="primary">LOC105999015</name>
</gene>
<dbReference type="PANTHER" id="PTHR39412:SF1">
    <property type="entry name" value="TESTIS-EXPRESSED PROTEIN 46"/>
    <property type="match status" value="1"/>
</dbReference>
<organism evidence="3 4">
    <name type="scientific">Dipodomys ordii</name>
    <name type="common">Ord's kangaroo rat</name>
    <dbReference type="NCBI Taxonomy" id="10020"/>
    <lineage>
        <taxon>Eukaryota</taxon>
        <taxon>Metazoa</taxon>
        <taxon>Chordata</taxon>
        <taxon>Craniata</taxon>
        <taxon>Vertebrata</taxon>
        <taxon>Euteleostomi</taxon>
        <taxon>Mammalia</taxon>
        <taxon>Eutheria</taxon>
        <taxon>Euarchontoglires</taxon>
        <taxon>Glires</taxon>
        <taxon>Rodentia</taxon>
        <taxon>Castorimorpha</taxon>
        <taxon>Heteromyidae</taxon>
        <taxon>Dipodomyinae</taxon>
        <taxon>Dipodomys</taxon>
    </lineage>
</organism>
<feature type="compositionally biased region" description="Low complexity" evidence="1">
    <location>
        <begin position="57"/>
        <end position="73"/>
    </location>
</feature>
<name>A0A1S3GM77_DIPOR</name>
<dbReference type="InterPro" id="IPR038788">
    <property type="entry name" value="TEX46-like"/>
</dbReference>
<evidence type="ECO:0000256" key="1">
    <source>
        <dbReference type="SAM" id="MobiDB-lite"/>
    </source>
</evidence>
<protein>
    <submittedName>
        <fullName evidence="4">Uncharacterized protein C1orf234 homolog</fullName>
    </submittedName>
</protein>
<dbReference type="Proteomes" id="UP000081671">
    <property type="component" value="Unplaced"/>
</dbReference>
<feature type="transmembrane region" description="Helical" evidence="2">
    <location>
        <begin position="35"/>
        <end position="51"/>
    </location>
</feature>
<dbReference type="PANTHER" id="PTHR39412">
    <property type="entry name" value="TESTIS-EXPRESSED PROTEIN 46"/>
    <property type="match status" value="1"/>
</dbReference>
<reference evidence="4" key="1">
    <citation type="submission" date="2025-08" db="UniProtKB">
        <authorList>
            <consortium name="RefSeq"/>
        </authorList>
    </citation>
    <scope>IDENTIFICATION</scope>
    <source>
        <tissue evidence="4">Kidney</tissue>
    </source>
</reference>
<evidence type="ECO:0000313" key="3">
    <source>
        <dbReference type="Proteomes" id="UP000081671"/>
    </source>
</evidence>
<keyword evidence="2" id="KW-0812">Transmembrane</keyword>
<evidence type="ECO:0000313" key="4">
    <source>
        <dbReference type="RefSeq" id="XP_012889344.1"/>
    </source>
</evidence>
<proteinExistence type="predicted"/>
<dbReference type="CTD" id="729059"/>
<sequence length="166" mass="19144">MLGELILLFRSFHGLLASSGTIGAVVAWLISYKPVLFGFLLFLLLLSNWLVRHEFTPQPSEPQSQQEGEQKPPVSEANSNNRAMSMKDIEKIHACFALQDKILQRLVFSEMKLKVLESQMFLMWNKINHQGRSSKHWNCSRRKNRTRRQESIFSTISDCTSSFPTE</sequence>
<accession>A0A1S3GM77</accession>
<dbReference type="Pfam" id="PF17671">
    <property type="entry name" value="DUF5531"/>
    <property type="match status" value="1"/>
</dbReference>
<keyword evidence="2" id="KW-1133">Transmembrane helix</keyword>
<dbReference type="GeneID" id="105999015"/>
<dbReference type="OrthoDB" id="9836057at2759"/>
<keyword evidence="2" id="KW-0472">Membrane</keyword>
<dbReference type="RefSeq" id="XP_012889344.1">
    <property type="nucleotide sequence ID" value="XM_013033890.1"/>
</dbReference>
<dbReference type="KEGG" id="dord:105999015"/>
<dbReference type="AlphaFoldDB" id="A0A1S3GM77"/>
<keyword evidence="3" id="KW-1185">Reference proteome</keyword>
<dbReference type="InParanoid" id="A0A1S3GM77"/>
<evidence type="ECO:0000256" key="2">
    <source>
        <dbReference type="SAM" id="Phobius"/>
    </source>
</evidence>